<dbReference type="InterPro" id="IPR001715">
    <property type="entry name" value="CH_dom"/>
</dbReference>
<dbReference type="Gene3D" id="1.10.238.10">
    <property type="entry name" value="EF-hand"/>
    <property type="match status" value="1"/>
</dbReference>
<dbReference type="SUPFAM" id="SSF47576">
    <property type="entry name" value="Calponin-homology domain, CH-domain"/>
    <property type="match status" value="1"/>
</dbReference>
<feature type="domain" description="Calponin-homology (CH)" evidence="5">
    <location>
        <begin position="489"/>
        <end position="594"/>
    </location>
</feature>
<accession>A0A7S1M0V3</accession>
<dbReference type="Pfam" id="PF00307">
    <property type="entry name" value="CH"/>
    <property type="match status" value="1"/>
</dbReference>
<keyword evidence="3" id="KW-0175">Coiled coil</keyword>
<name>A0A7S1M0V3_NEODS</name>
<feature type="coiled-coil region" evidence="3">
    <location>
        <begin position="355"/>
        <end position="424"/>
    </location>
</feature>
<evidence type="ECO:0000256" key="4">
    <source>
        <dbReference type="SAM" id="MobiDB-lite"/>
    </source>
</evidence>
<evidence type="ECO:0000256" key="1">
    <source>
        <dbReference type="ARBA" id="ARBA00004316"/>
    </source>
</evidence>
<feature type="region of interest" description="Disordered" evidence="4">
    <location>
        <begin position="1"/>
        <end position="98"/>
    </location>
</feature>
<protein>
    <recommendedName>
        <fullName evidence="5">Calponin-homology (CH) domain-containing protein</fullName>
    </recommendedName>
</protein>
<dbReference type="GO" id="GO:0042995">
    <property type="term" value="C:cell projection"/>
    <property type="evidence" value="ECO:0007669"/>
    <property type="project" value="UniProtKB-SubCell"/>
</dbReference>
<feature type="compositionally biased region" description="Basic and acidic residues" evidence="4">
    <location>
        <begin position="627"/>
        <end position="646"/>
    </location>
</feature>
<dbReference type="EMBL" id="HBGF01024394">
    <property type="protein sequence ID" value="CAD9118735.1"/>
    <property type="molecule type" value="Transcribed_RNA"/>
</dbReference>
<feature type="region of interest" description="Disordered" evidence="4">
    <location>
        <begin position="610"/>
        <end position="663"/>
    </location>
</feature>
<evidence type="ECO:0000259" key="5">
    <source>
        <dbReference type="PROSITE" id="PS50021"/>
    </source>
</evidence>
<sequence length="1077" mass="121633">MSSHPRDSRSQPPSGSKSAFVSIPGLGLTSQNVSLPQLKPRASPHGRSPRPPVRMAGSHTGRTLNLKHLQPTGVEHALSETPRPREKEELRAEEDEVKSNGALVSYSAEIEQSVSRPGTQGTMSAVNVQDPRSIYADLVTRLSGDAATFKSPALFCESLLQQTERARRMAAAAGTGTMMPPGSVSHASPLQAASACWALDVLAQSAGCKEVLTEIRDALYPCLFIDYGRGYANAPPFIRARFSEAHVASNPYLASDFFFEHFGEARAEVSHLTSTNSVLQGRLRTNVAAVNKVLARLSDHSLRPVFNAWRFWCRRNRVERFARDLTRRHGNRDTRRYVLDGTLSRWRLTVEQRRTVNLKQRVHALEYQLENTKNQFQLQCFRSDKYLRLVEELREELAETRAKRDELLAKTRELQQDLQHYQDRSRDRMNRYVSVLVDELARWRRLARRRIEGEKQRIDQLAFATTGDGATAAEEAGDDDATGTDNTTAEIESQLLAWCSAVLRQAVVSTVKEITNWTSDWHSGEVLLLLMHHVFPGQVPLAPLQEASVSKRVEQVVDIGRKVGVAHLPTANDILEGAGDMMILVAAELYNRNAALNRIHEDVTPYEPVAHVVEPPKPGQTRRRKKTAEEIAAERAAKNPPPREEGAEGESEAAAPTEAAAAAEEIDEWIEEEVPPPSCDAENLPEMLRDADDELRRLVDLDHDSVNRDKHVWRTQEMLNGYASYIARERLQGRSVVVVDKKDVARYCKFAKNRFVDIGVKYKMPPADYVGMWHNFDQQLDALKNVLQKQYQDLRRIFTFYCRGKSLMSEADFWRFITDIRALDRTCTRHHVDRIFAIANDDEPPVPKNGKSFQIDEESSSDDESHEHKDDLDDVEVEDEENSETELIPSEFVECLIRIADRKFPGKQLHERFQHFMDVHVVPFACKSDTDKFKKEIQSAQTQTAVQKYQRELVKVFNYYAKGSRQTGKKKTKTMLLENFVHFMKEACVMSQSLDESAAASVFSTVSTSPDEANKEIDHREFLEAVVCMAVFKTPSPFVPLDKKVEVISSAVIGNLRAKLKPAVNLADMPIVTLKQS</sequence>
<feature type="compositionally biased region" description="Low complexity" evidence="4">
    <location>
        <begin position="652"/>
        <end position="663"/>
    </location>
</feature>
<dbReference type="SMART" id="SM00033">
    <property type="entry name" value="CH"/>
    <property type="match status" value="1"/>
</dbReference>
<dbReference type="PANTHER" id="PTHR46613">
    <property type="entry name" value="RADIAL SPOKE HEAD 10 HOMOLOG B-RELATED"/>
    <property type="match status" value="1"/>
</dbReference>
<dbReference type="PROSITE" id="PS50021">
    <property type="entry name" value="CH"/>
    <property type="match status" value="1"/>
</dbReference>
<dbReference type="PANTHER" id="PTHR46613:SF1">
    <property type="entry name" value="RADIAL SPOKE HEAD 10 HOMOLOG B-RELATED"/>
    <property type="match status" value="1"/>
</dbReference>
<dbReference type="AlphaFoldDB" id="A0A7S1M0V3"/>
<keyword evidence="2" id="KW-0966">Cell projection</keyword>
<organism evidence="6">
    <name type="scientific">Neobodo designis</name>
    <name type="common">Flagellated protozoan</name>
    <name type="synonym">Bodo designis</name>
    <dbReference type="NCBI Taxonomy" id="312471"/>
    <lineage>
        <taxon>Eukaryota</taxon>
        <taxon>Discoba</taxon>
        <taxon>Euglenozoa</taxon>
        <taxon>Kinetoplastea</taxon>
        <taxon>Metakinetoplastina</taxon>
        <taxon>Neobodonida</taxon>
        <taxon>Neobodo</taxon>
    </lineage>
</organism>
<dbReference type="Gene3D" id="1.10.418.10">
    <property type="entry name" value="Calponin-like domain"/>
    <property type="match status" value="1"/>
</dbReference>
<evidence type="ECO:0000313" key="6">
    <source>
        <dbReference type="EMBL" id="CAD9118735.1"/>
    </source>
</evidence>
<proteinExistence type="predicted"/>
<feature type="region of interest" description="Disordered" evidence="4">
    <location>
        <begin position="843"/>
        <end position="885"/>
    </location>
</feature>
<comment type="subcellular location">
    <subcellularLocation>
        <location evidence="1">Cell projection</location>
    </subcellularLocation>
</comment>
<feature type="compositionally biased region" description="Polar residues" evidence="4">
    <location>
        <begin position="10"/>
        <end position="19"/>
    </location>
</feature>
<evidence type="ECO:0000256" key="3">
    <source>
        <dbReference type="SAM" id="Coils"/>
    </source>
</evidence>
<feature type="compositionally biased region" description="Acidic residues" evidence="4">
    <location>
        <begin position="872"/>
        <end position="884"/>
    </location>
</feature>
<reference evidence="6" key="1">
    <citation type="submission" date="2021-01" db="EMBL/GenBank/DDBJ databases">
        <authorList>
            <person name="Corre E."/>
            <person name="Pelletier E."/>
            <person name="Niang G."/>
            <person name="Scheremetjew M."/>
            <person name="Finn R."/>
            <person name="Kale V."/>
            <person name="Holt S."/>
            <person name="Cochrane G."/>
            <person name="Meng A."/>
            <person name="Brown T."/>
            <person name="Cohen L."/>
        </authorList>
    </citation>
    <scope>NUCLEOTIDE SEQUENCE</scope>
    <source>
        <strain evidence="6">CCAP 1951/1</strain>
    </source>
</reference>
<evidence type="ECO:0000256" key="2">
    <source>
        <dbReference type="ARBA" id="ARBA00023273"/>
    </source>
</evidence>
<gene>
    <name evidence="6" type="ORF">NDES1114_LOCUS16186</name>
</gene>
<dbReference type="InterPro" id="IPR036872">
    <property type="entry name" value="CH_dom_sf"/>
</dbReference>